<evidence type="ECO:0000313" key="2">
    <source>
        <dbReference type="EMBL" id="REC67175.1"/>
    </source>
</evidence>
<feature type="transmembrane region" description="Helical" evidence="1">
    <location>
        <begin position="139"/>
        <end position="158"/>
    </location>
</feature>
<feature type="transmembrane region" description="Helical" evidence="1">
    <location>
        <begin position="256"/>
        <end position="274"/>
    </location>
</feature>
<keyword evidence="1" id="KW-1133">Transmembrane helix</keyword>
<dbReference type="AlphaFoldDB" id="A0A3D9CN54"/>
<dbReference type="RefSeq" id="WP_115959070.1">
    <property type="nucleotide sequence ID" value="NZ_CBCRVL010000008.1"/>
</dbReference>
<evidence type="ECO:0000313" key="3">
    <source>
        <dbReference type="Proteomes" id="UP000256769"/>
    </source>
</evidence>
<organism evidence="2 3">
    <name type="scientific">Chryseobacterium flavum</name>
    <dbReference type="NCBI Taxonomy" id="415851"/>
    <lineage>
        <taxon>Bacteria</taxon>
        <taxon>Pseudomonadati</taxon>
        <taxon>Bacteroidota</taxon>
        <taxon>Flavobacteriia</taxon>
        <taxon>Flavobacteriales</taxon>
        <taxon>Weeksellaceae</taxon>
        <taxon>Chryseobacterium group</taxon>
        <taxon>Chryseobacterium</taxon>
    </lineage>
</organism>
<keyword evidence="3" id="KW-1185">Reference proteome</keyword>
<evidence type="ECO:0008006" key="4">
    <source>
        <dbReference type="Google" id="ProtNLM"/>
    </source>
</evidence>
<name>A0A3D9CN54_9FLAO</name>
<feature type="transmembrane region" description="Helical" evidence="1">
    <location>
        <begin position="84"/>
        <end position="105"/>
    </location>
</feature>
<feature type="transmembrane region" description="Helical" evidence="1">
    <location>
        <begin position="12"/>
        <end position="31"/>
    </location>
</feature>
<dbReference type="OrthoDB" id="1236094at2"/>
<gene>
    <name evidence="2" type="ORF">DRF59_09540</name>
</gene>
<protein>
    <recommendedName>
        <fullName evidence="4">HTTM domain-containing protein</fullName>
    </recommendedName>
</protein>
<accession>A0A3D9CN54</accession>
<evidence type="ECO:0000256" key="1">
    <source>
        <dbReference type="SAM" id="Phobius"/>
    </source>
</evidence>
<keyword evidence="1" id="KW-0472">Membrane</keyword>
<dbReference type="Proteomes" id="UP000256769">
    <property type="component" value="Unassembled WGS sequence"/>
</dbReference>
<comment type="caution">
    <text evidence="2">The sequence shown here is derived from an EMBL/GenBank/DDBJ whole genome shotgun (WGS) entry which is preliminary data.</text>
</comment>
<feature type="transmembrane region" description="Helical" evidence="1">
    <location>
        <begin position="206"/>
        <end position="223"/>
    </location>
</feature>
<reference evidence="2 3" key="1">
    <citation type="journal article" date="2007" name="Int. J. Syst. Evol. Microbiol.">
        <title>Chryseobacterium flavum sp. nov., isolated from polluted soil.</title>
        <authorList>
            <person name="Zhou Y."/>
            <person name="Dong J."/>
            <person name="Wang X."/>
            <person name="Huang X."/>
            <person name="Zhang K.Y."/>
            <person name="Zhang Y.Q."/>
            <person name="Guo Y.F."/>
            <person name="Lai R."/>
            <person name="Li W.J."/>
        </authorList>
    </citation>
    <scope>NUCLEOTIDE SEQUENCE [LARGE SCALE GENOMIC DNA]</scope>
    <source>
        <strain evidence="2 3">KCTC 12877</strain>
    </source>
</reference>
<keyword evidence="1" id="KW-0812">Transmembrane</keyword>
<dbReference type="EMBL" id="QNUE01000006">
    <property type="protein sequence ID" value="REC67175.1"/>
    <property type="molecule type" value="Genomic_DNA"/>
</dbReference>
<sequence length="284" mass="33580">MKYPQLTVFNYKIVYYALRIFSLYWLAVQYLKFIELENRSREIYEPVFWFEKVLFPEFPGIFLVTGLIITGVVCIIASILKPSYWLNILIFLLIAVINLPLSANFGVHHDNHVMILTYFLSIFLLPEKLEDKDYRSVQYFYLGILMTYSLAGMGKFLGTAKNIIKHTDKLTWLDKNAAKLNTYDNYWTADAAIPEWMSEIYSYENFWVVLTVIGIALQFFCFLGAFNRRLLTFFMVFLYIFHTYTAKFVLADFENTNYLLIVVFFPYHFLLPFFKRNEAGAVNR</sequence>
<proteinExistence type="predicted"/>
<feature type="transmembrane region" description="Helical" evidence="1">
    <location>
        <begin position="230"/>
        <end position="250"/>
    </location>
</feature>
<feature type="transmembrane region" description="Helical" evidence="1">
    <location>
        <begin position="58"/>
        <end position="77"/>
    </location>
</feature>